<dbReference type="OrthoDB" id="9804243at2"/>
<dbReference type="CDD" id="cd00805">
    <property type="entry name" value="TyrRS_core"/>
    <property type="match status" value="1"/>
</dbReference>
<reference evidence="14 15" key="1">
    <citation type="submission" date="2016-10" db="EMBL/GenBank/DDBJ databases">
        <authorList>
            <person name="de Groot N.N."/>
        </authorList>
    </citation>
    <scope>NUCLEOTIDE SEQUENCE [LARGE SCALE GENOMIC DNA]</scope>
    <source>
        <strain evidence="14 15">CGMCC 4.6858</strain>
    </source>
</reference>
<dbReference type="Gene3D" id="3.40.50.620">
    <property type="entry name" value="HUPs"/>
    <property type="match status" value="1"/>
</dbReference>
<dbReference type="SUPFAM" id="SSF55174">
    <property type="entry name" value="Alpha-L RNA-binding motif"/>
    <property type="match status" value="1"/>
</dbReference>
<keyword evidence="5 11" id="KW-0067">ATP-binding</keyword>
<feature type="binding site" evidence="11">
    <location>
        <position position="234"/>
    </location>
    <ligand>
        <name>ATP</name>
        <dbReference type="ChEBI" id="CHEBI:30616"/>
    </ligand>
</feature>
<keyword evidence="8 11" id="KW-0030">Aminoacyl-tRNA synthetase</keyword>
<dbReference type="EC" id="6.1.1.1" evidence="11"/>
<feature type="domain" description="Tyrosine--tRNA ligase SYY-like C-terminal" evidence="13">
    <location>
        <begin position="346"/>
        <end position="417"/>
    </location>
</feature>
<dbReference type="GO" id="GO:0042803">
    <property type="term" value="F:protein homodimerization activity"/>
    <property type="evidence" value="ECO:0007669"/>
    <property type="project" value="UniProtKB-ARBA"/>
</dbReference>
<dbReference type="Pfam" id="PF00579">
    <property type="entry name" value="tRNA-synt_1b"/>
    <property type="match status" value="1"/>
</dbReference>
<evidence type="ECO:0000256" key="3">
    <source>
        <dbReference type="ARBA" id="ARBA00022598"/>
    </source>
</evidence>
<dbReference type="Gene3D" id="1.10.240.10">
    <property type="entry name" value="Tyrosyl-Transfer RNA Synthetase"/>
    <property type="match status" value="1"/>
</dbReference>
<dbReference type="FunFam" id="1.10.240.10:FF:000001">
    <property type="entry name" value="Tyrosine--tRNA ligase"/>
    <property type="match status" value="1"/>
</dbReference>
<feature type="short sequence motif" description="'KMSKS' region" evidence="11">
    <location>
        <begin position="231"/>
        <end position="235"/>
    </location>
</feature>
<dbReference type="EMBL" id="FMZM01000020">
    <property type="protein sequence ID" value="SDE32793.1"/>
    <property type="molecule type" value="Genomic_DNA"/>
</dbReference>
<sequence>MSLDPTLLDDLEWRGLIAHSTDLDALREDLGEGSVHYYVGFDPTAPSLHMGNLLQIVTAMRLQRAGHTPYVLVGGATGLIGDPRDSGERTLNSAETVRDWVERVRRQIEPFLSFDGANAATMVNNLDWTAGLSTIDFLRDIGKHFPVNRMLARDTVKRRLESGISYTEFSYILLQSLDYLNLFRTHGVRLQFGGSDQWGNLTGGVELVRRSEGATVHAFATPLVTKADGTKYGKTEGGALWLDPEMMSPYAFYQFWLNAEDEKVGELLRIFTFLTRAEIEALEAEHAERPFLRAGQRTLAREVTTLVHGADETARIEAASAALFGGGDLRAAGARTLDAALSTARPMLEVESLGATIVDLLVDAGLVKSKGEARRAVAEGGAYLNNERVEDPDLVPGPGDLIDDQLLVLRRGKKSFAGVRVR</sequence>
<dbReference type="SUPFAM" id="SSF52374">
    <property type="entry name" value="Nucleotidylyl transferase"/>
    <property type="match status" value="1"/>
</dbReference>
<gene>
    <name evidence="11" type="primary">tyrS</name>
    <name evidence="14" type="ORF">SAMN05421872_1203</name>
</gene>
<comment type="function">
    <text evidence="11">Catalyzes the attachment of tyrosine to tRNA(Tyr) in a two-step reaction: tyrosine is first activated by ATP to form Tyr-AMP and then transferred to the acceptor end of tRNA(Tyr).</text>
</comment>
<dbReference type="CDD" id="cd00165">
    <property type="entry name" value="S4"/>
    <property type="match status" value="1"/>
</dbReference>
<dbReference type="Pfam" id="PF22421">
    <property type="entry name" value="SYY_C-terminal"/>
    <property type="match status" value="1"/>
</dbReference>
<evidence type="ECO:0000259" key="13">
    <source>
        <dbReference type="Pfam" id="PF22421"/>
    </source>
</evidence>
<keyword evidence="15" id="KW-1185">Reference proteome</keyword>
<evidence type="ECO:0000256" key="11">
    <source>
        <dbReference type="HAMAP-Rule" id="MF_02006"/>
    </source>
</evidence>
<evidence type="ECO:0000256" key="10">
    <source>
        <dbReference type="ARBA" id="ARBA00060965"/>
    </source>
</evidence>
<dbReference type="GO" id="GO:0005829">
    <property type="term" value="C:cytosol"/>
    <property type="evidence" value="ECO:0007669"/>
    <property type="project" value="TreeGrafter"/>
</dbReference>
<comment type="subunit">
    <text evidence="11">Homodimer.</text>
</comment>
<dbReference type="GO" id="GO:0004831">
    <property type="term" value="F:tyrosine-tRNA ligase activity"/>
    <property type="evidence" value="ECO:0007669"/>
    <property type="project" value="UniProtKB-UniRule"/>
</dbReference>
<evidence type="ECO:0000256" key="9">
    <source>
        <dbReference type="ARBA" id="ARBA00048248"/>
    </source>
</evidence>
<dbReference type="GO" id="GO:0006437">
    <property type="term" value="P:tyrosyl-tRNA aminoacylation"/>
    <property type="evidence" value="ECO:0007669"/>
    <property type="project" value="UniProtKB-UniRule"/>
</dbReference>
<evidence type="ECO:0000256" key="6">
    <source>
        <dbReference type="ARBA" id="ARBA00022884"/>
    </source>
</evidence>
<keyword evidence="3 11" id="KW-0436">Ligase</keyword>
<name>A0A1G7C0J9_9ACTN</name>
<dbReference type="PANTHER" id="PTHR11766:SF0">
    <property type="entry name" value="TYROSINE--TRNA LIGASE, MITOCHONDRIAL"/>
    <property type="match status" value="1"/>
</dbReference>
<dbReference type="InterPro" id="IPR036986">
    <property type="entry name" value="S4_RNA-bd_sf"/>
</dbReference>
<keyword evidence="4 11" id="KW-0547">Nucleotide-binding</keyword>
<dbReference type="InterPro" id="IPR054608">
    <property type="entry name" value="SYY-like_C"/>
</dbReference>
<evidence type="ECO:0000313" key="14">
    <source>
        <dbReference type="EMBL" id="SDE32793.1"/>
    </source>
</evidence>
<feature type="binding site" evidence="11">
    <location>
        <position position="38"/>
    </location>
    <ligand>
        <name>L-tyrosine</name>
        <dbReference type="ChEBI" id="CHEBI:58315"/>
    </ligand>
</feature>
<dbReference type="GO" id="GO:0005524">
    <property type="term" value="F:ATP binding"/>
    <property type="evidence" value="ECO:0007669"/>
    <property type="project" value="UniProtKB-UniRule"/>
</dbReference>
<evidence type="ECO:0000256" key="8">
    <source>
        <dbReference type="ARBA" id="ARBA00023146"/>
    </source>
</evidence>
<dbReference type="InterPro" id="IPR001412">
    <property type="entry name" value="aa-tRNA-synth_I_CS"/>
</dbReference>
<dbReference type="InterPro" id="IPR002307">
    <property type="entry name" value="Tyr-tRNA-ligase"/>
</dbReference>
<dbReference type="FunFam" id="3.40.50.620:FF:000008">
    <property type="entry name" value="Tyrosine--tRNA ligase"/>
    <property type="match status" value="1"/>
</dbReference>
<dbReference type="PROSITE" id="PS50889">
    <property type="entry name" value="S4"/>
    <property type="match status" value="1"/>
</dbReference>
<dbReference type="NCBIfam" id="TIGR00234">
    <property type="entry name" value="tyrS"/>
    <property type="match status" value="1"/>
</dbReference>
<accession>A0A1G7C0J9</accession>
<dbReference type="InterPro" id="IPR024107">
    <property type="entry name" value="Tyr-tRNA-ligase_bac_1"/>
</dbReference>
<proteinExistence type="inferred from homology"/>
<comment type="subcellular location">
    <subcellularLocation>
        <location evidence="1 11">Cytoplasm</location>
    </subcellularLocation>
</comment>
<feature type="binding site" evidence="11">
    <location>
        <position position="175"/>
    </location>
    <ligand>
        <name>L-tyrosine</name>
        <dbReference type="ChEBI" id="CHEBI:58315"/>
    </ligand>
</feature>
<dbReference type="InterPro" id="IPR014729">
    <property type="entry name" value="Rossmann-like_a/b/a_fold"/>
</dbReference>
<evidence type="ECO:0000256" key="7">
    <source>
        <dbReference type="ARBA" id="ARBA00022917"/>
    </source>
</evidence>
<organism evidence="14 15">
    <name type="scientific">Nocardioides lianchengensis</name>
    <dbReference type="NCBI Taxonomy" id="1045774"/>
    <lineage>
        <taxon>Bacteria</taxon>
        <taxon>Bacillati</taxon>
        <taxon>Actinomycetota</taxon>
        <taxon>Actinomycetes</taxon>
        <taxon>Propionibacteriales</taxon>
        <taxon>Nocardioidaceae</taxon>
        <taxon>Nocardioides</taxon>
    </lineage>
</organism>
<evidence type="ECO:0000313" key="15">
    <source>
        <dbReference type="Proteomes" id="UP000199034"/>
    </source>
</evidence>
<dbReference type="AlphaFoldDB" id="A0A1G7C0J9"/>
<evidence type="ECO:0000256" key="12">
    <source>
        <dbReference type="PROSITE-ProRule" id="PRU00182"/>
    </source>
</evidence>
<evidence type="ECO:0000256" key="2">
    <source>
        <dbReference type="ARBA" id="ARBA00022490"/>
    </source>
</evidence>
<dbReference type="InterPro" id="IPR024088">
    <property type="entry name" value="Tyr-tRNA-ligase_bac-type"/>
</dbReference>
<dbReference type="RefSeq" id="WP_090861041.1">
    <property type="nucleotide sequence ID" value="NZ_FMZM01000020.1"/>
</dbReference>
<dbReference type="PRINTS" id="PR01040">
    <property type="entry name" value="TRNASYNTHTYR"/>
</dbReference>
<dbReference type="STRING" id="1045774.SAMN05421872_1203"/>
<dbReference type="PANTHER" id="PTHR11766">
    <property type="entry name" value="TYROSYL-TRNA SYNTHETASE"/>
    <property type="match status" value="1"/>
</dbReference>
<evidence type="ECO:0000256" key="5">
    <source>
        <dbReference type="ARBA" id="ARBA00022840"/>
    </source>
</evidence>
<keyword evidence="6 12" id="KW-0694">RNA-binding</keyword>
<protein>
    <recommendedName>
        <fullName evidence="11">Tyrosine--tRNA ligase</fullName>
        <ecNumber evidence="11">6.1.1.1</ecNumber>
    </recommendedName>
    <alternativeName>
        <fullName evidence="11">Tyrosyl-tRNA synthetase</fullName>
        <shortName evidence="11">TyrRS</shortName>
    </alternativeName>
</protein>
<keyword evidence="2 11" id="KW-0963">Cytoplasm</keyword>
<dbReference type="PROSITE" id="PS00178">
    <property type="entry name" value="AA_TRNA_LIGASE_I"/>
    <property type="match status" value="1"/>
</dbReference>
<comment type="caution">
    <text evidence="11">Lacks conserved residue(s) required for the propagation of feature annotation.</text>
</comment>
<evidence type="ECO:0000256" key="4">
    <source>
        <dbReference type="ARBA" id="ARBA00022741"/>
    </source>
</evidence>
<evidence type="ECO:0000256" key="1">
    <source>
        <dbReference type="ARBA" id="ARBA00004496"/>
    </source>
</evidence>
<dbReference type="Gene3D" id="3.10.290.10">
    <property type="entry name" value="RNA-binding S4 domain"/>
    <property type="match status" value="1"/>
</dbReference>
<dbReference type="GO" id="GO:0003723">
    <property type="term" value="F:RNA binding"/>
    <property type="evidence" value="ECO:0007669"/>
    <property type="project" value="UniProtKB-KW"/>
</dbReference>
<feature type="binding site" evidence="11">
    <location>
        <position position="171"/>
    </location>
    <ligand>
        <name>L-tyrosine</name>
        <dbReference type="ChEBI" id="CHEBI:58315"/>
    </ligand>
</feature>
<dbReference type="InterPro" id="IPR002305">
    <property type="entry name" value="aa-tRNA-synth_Ic"/>
</dbReference>
<dbReference type="FunFam" id="3.10.290.10:FF:000014">
    <property type="entry name" value="Tyrosine--tRNA ligase"/>
    <property type="match status" value="1"/>
</dbReference>
<dbReference type="Proteomes" id="UP000199034">
    <property type="component" value="Unassembled WGS sequence"/>
</dbReference>
<keyword evidence="7 11" id="KW-0648">Protein biosynthesis</keyword>
<comment type="similarity">
    <text evidence="10 11">Belongs to the class-I aminoacyl-tRNA synthetase family. TyrS type 1 subfamily.</text>
</comment>
<dbReference type="HAMAP" id="MF_02006">
    <property type="entry name" value="Tyr_tRNA_synth_type1"/>
    <property type="match status" value="1"/>
</dbReference>
<comment type="catalytic activity">
    <reaction evidence="9 11">
        <text>tRNA(Tyr) + L-tyrosine + ATP = L-tyrosyl-tRNA(Tyr) + AMP + diphosphate + H(+)</text>
        <dbReference type="Rhea" id="RHEA:10220"/>
        <dbReference type="Rhea" id="RHEA-COMP:9706"/>
        <dbReference type="Rhea" id="RHEA-COMP:9707"/>
        <dbReference type="ChEBI" id="CHEBI:15378"/>
        <dbReference type="ChEBI" id="CHEBI:30616"/>
        <dbReference type="ChEBI" id="CHEBI:33019"/>
        <dbReference type="ChEBI" id="CHEBI:58315"/>
        <dbReference type="ChEBI" id="CHEBI:78442"/>
        <dbReference type="ChEBI" id="CHEBI:78536"/>
        <dbReference type="ChEBI" id="CHEBI:456215"/>
        <dbReference type="EC" id="6.1.1.1"/>
    </reaction>
</comment>